<evidence type="ECO:0000256" key="1">
    <source>
        <dbReference type="SAM" id="Phobius"/>
    </source>
</evidence>
<dbReference type="Proteomes" id="UP000006821">
    <property type="component" value="Chromosome"/>
</dbReference>
<evidence type="ECO:0000313" key="2">
    <source>
        <dbReference type="EMBL" id="AAU92532.1"/>
    </source>
</evidence>
<evidence type="ECO:0000313" key="3">
    <source>
        <dbReference type="Proteomes" id="UP000006821"/>
    </source>
</evidence>
<dbReference type="eggNOG" id="ENOG5032W7W">
    <property type="taxonomic scope" value="Bacteria"/>
</dbReference>
<reference evidence="2 3" key="1">
    <citation type="journal article" date="2004" name="PLoS Biol.">
        <title>Genomic insights into methanotrophy: the complete genome sequence of Methylococcus capsulatus (Bath).</title>
        <authorList>
            <person name="Ward N.L."/>
            <person name="Larsen O."/>
            <person name="Sakwa J."/>
            <person name="Bruseth L."/>
            <person name="Khouri H.M."/>
            <person name="Durkin A.S."/>
            <person name="Dimitrov G."/>
            <person name="Jiang L."/>
            <person name="Scanlan D."/>
            <person name="Kang K.H."/>
            <person name="Lewis M.R."/>
            <person name="Nelson K.E."/>
            <person name="Methe B.A."/>
            <person name="Wu M."/>
            <person name="Heidelberg J.F."/>
            <person name="Paulsen I.T."/>
            <person name="Fouts D.E."/>
            <person name="Ravel J."/>
            <person name="Tettelin H."/>
            <person name="Ren Q."/>
            <person name="Read T.D."/>
            <person name="DeBoy R.T."/>
            <person name="Seshadri R."/>
            <person name="Salzberg S.L."/>
            <person name="Jensen H.B."/>
            <person name="Birkeland N.K."/>
            <person name="Nelson W.C."/>
            <person name="Dodson R.J."/>
            <person name="Grindhaug S.H."/>
            <person name="Holt I.E."/>
            <person name="Eidhammer I."/>
            <person name="Jonasen I."/>
            <person name="Vanaken S."/>
            <person name="Utterback T.R."/>
            <person name="Feldblyum T.V."/>
            <person name="Fraser C.M."/>
            <person name="Lillehaug J.R."/>
            <person name="Eisen J.A."/>
        </authorList>
    </citation>
    <scope>NUCLEOTIDE SEQUENCE [LARGE SCALE GENOMIC DNA]</scope>
    <source>
        <strain evidence="3">ATCC 33009 / NCIMB 11132 / Bath</strain>
    </source>
</reference>
<proteinExistence type="predicted"/>
<organism evidence="2 3">
    <name type="scientific">Methylococcus capsulatus (strain ATCC 33009 / NCIMB 11132 / Bath)</name>
    <dbReference type="NCBI Taxonomy" id="243233"/>
    <lineage>
        <taxon>Bacteria</taxon>
        <taxon>Pseudomonadati</taxon>
        <taxon>Pseudomonadota</taxon>
        <taxon>Gammaproteobacteria</taxon>
        <taxon>Methylococcales</taxon>
        <taxon>Methylococcaceae</taxon>
        <taxon>Methylococcus</taxon>
    </lineage>
</organism>
<sequence length="193" mass="21927">MVPGHQYRNMVRRCVMKRLYYLADNLDSVERISDALHKEGISDWNFHVISKDQAGLYRRHIHSANFIQKSDAVRYAERGAMVGFLFSVLGSVWVATEQPFGPDMGGMVYLAIFGFVTLFGVWVGGLMGMATENQKISAYHDQIEAGKHLILIDTRPQEEDRVRELMARTYPEAHLLRVGSTLINPFKFAHPAV</sequence>
<gene>
    <name evidence="2" type="ordered locus">MCA1460</name>
</gene>
<keyword evidence="1" id="KW-0472">Membrane</keyword>
<feature type="transmembrane region" description="Helical" evidence="1">
    <location>
        <begin position="108"/>
        <end position="130"/>
    </location>
</feature>
<protein>
    <submittedName>
        <fullName evidence="2">Uncharacterized protein</fullName>
    </submittedName>
</protein>
<dbReference type="KEGG" id="mca:MCA1460"/>
<dbReference type="AlphaFoldDB" id="Q608N0"/>
<keyword evidence="1" id="KW-0812">Transmembrane</keyword>
<dbReference type="HOGENOM" id="CLU_118626_0_0_6"/>
<dbReference type="EMBL" id="AE017282">
    <property type="protein sequence ID" value="AAU92532.1"/>
    <property type="molecule type" value="Genomic_DNA"/>
</dbReference>
<name>Q608N0_METCA</name>
<accession>Q608N0</accession>
<dbReference type="STRING" id="243233.MCA1460"/>
<keyword evidence="1" id="KW-1133">Transmembrane helix</keyword>
<feature type="transmembrane region" description="Helical" evidence="1">
    <location>
        <begin position="79"/>
        <end position="96"/>
    </location>
</feature>